<dbReference type="Gene3D" id="1.20.1070.10">
    <property type="entry name" value="Rhodopsin 7-helix transmembrane proteins"/>
    <property type="match status" value="1"/>
</dbReference>
<name>A0A6V7U197_MELEN</name>
<feature type="transmembrane region" description="Helical" evidence="6">
    <location>
        <begin position="271"/>
        <end position="294"/>
    </location>
</feature>
<evidence type="ECO:0000313" key="8">
    <source>
        <dbReference type="EMBL" id="CAD2138730.1"/>
    </source>
</evidence>
<feature type="transmembrane region" description="Helical" evidence="6">
    <location>
        <begin position="12"/>
        <end position="34"/>
    </location>
</feature>
<evidence type="ECO:0000256" key="6">
    <source>
        <dbReference type="SAM" id="Phobius"/>
    </source>
</evidence>
<dbReference type="PANTHER" id="PTHR22945">
    <property type="entry name" value="SERPENTINE RECEPTOR, CLASS D DELTA"/>
    <property type="match status" value="1"/>
</dbReference>
<feature type="transmembrane region" description="Helical" evidence="6">
    <location>
        <begin position="188"/>
        <end position="210"/>
    </location>
</feature>
<dbReference type="InterPro" id="IPR017452">
    <property type="entry name" value="GPCR_Rhodpsn_7TM"/>
</dbReference>
<feature type="transmembrane region" description="Helical" evidence="6">
    <location>
        <begin position="138"/>
        <end position="164"/>
    </location>
</feature>
<dbReference type="OrthoDB" id="5782260at2759"/>
<evidence type="ECO:0000256" key="5">
    <source>
        <dbReference type="ARBA" id="ARBA00023136"/>
    </source>
</evidence>
<keyword evidence="5 6" id="KW-0472">Membrane</keyword>
<accession>A0A6V7U197</accession>
<comment type="caution">
    <text evidence="8">The sequence shown here is derived from an EMBL/GenBank/DDBJ whole genome shotgun (WGS) entry which is preliminary data.</text>
</comment>
<dbReference type="EMBL" id="CAJEWN010000022">
    <property type="protein sequence ID" value="CAD2138730.1"/>
    <property type="molecule type" value="Genomic_DNA"/>
</dbReference>
<comment type="similarity">
    <text evidence="2">Belongs to the nematode receptor-like protein srd family.</text>
</comment>
<dbReference type="GO" id="GO:0016020">
    <property type="term" value="C:membrane"/>
    <property type="evidence" value="ECO:0007669"/>
    <property type="project" value="UniProtKB-SubCell"/>
</dbReference>
<evidence type="ECO:0000313" key="9">
    <source>
        <dbReference type="Proteomes" id="UP000580250"/>
    </source>
</evidence>
<protein>
    <recommendedName>
        <fullName evidence="7">G-protein coupled receptors family 1 profile domain-containing protein</fullName>
    </recommendedName>
</protein>
<gene>
    <name evidence="8" type="ORF">MENT_LOCUS5874</name>
</gene>
<dbReference type="PANTHER" id="PTHR22945:SF40">
    <property type="entry name" value="SERPENTINE RECEPTOR, CLASS D (DELTA)-RELATED"/>
    <property type="match status" value="1"/>
</dbReference>
<comment type="subcellular location">
    <subcellularLocation>
        <location evidence="1">Membrane</location>
        <topology evidence="1">Multi-pass membrane protein</topology>
    </subcellularLocation>
</comment>
<evidence type="ECO:0000256" key="1">
    <source>
        <dbReference type="ARBA" id="ARBA00004141"/>
    </source>
</evidence>
<evidence type="ECO:0000256" key="3">
    <source>
        <dbReference type="ARBA" id="ARBA00022692"/>
    </source>
</evidence>
<dbReference type="Proteomes" id="UP000580250">
    <property type="component" value="Unassembled WGS sequence"/>
</dbReference>
<feature type="transmembrane region" description="Helical" evidence="6">
    <location>
        <begin position="238"/>
        <end position="259"/>
    </location>
</feature>
<keyword evidence="3 6" id="KW-0812">Transmembrane</keyword>
<dbReference type="InterPro" id="IPR019421">
    <property type="entry name" value="7TM_GPCR_serpentine_rcpt_Srd"/>
</dbReference>
<evidence type="ECO:0000259" key="7">
    <source>
        <dbReference type="PROSITE" id="PS50262"/>
    </source>
</evidence>
<dbReference type="AlphaFoldDB" id="A0A6V7U197"/>
<organism evidence="8 9">
    <name type="scientific">Meloidogyne enterolobii</name>
    <name type="common">Root-knot nematode worm</name>
    <name type="synonym">Meloidogyne mayaguensis</name>
    <dbReference type="NCBI Taxonomy" id="390850"/>
    <lineage>
        <taxon>Eukaryota</taxon>
        <taxon>Metazoa</taxon>
        <taxon>Ecdysozoa</taxon>
        <taxon>Nematoda</taxon>
        <taxon>Chromadorea</taxon>
        <taxon>Rhabditida</taxon>
        <taxon>Tylenchina</taxon>
        <taxon>Tylenchomorpha</taxon>
        <taxon>Tylenchoidea</taxon>
        <taxon>Meloidogynidae</taxon>
        <taxon>Meloidogyninae</taxon>
        <taxon>Meloidogyne</taxon>
    </lineage>
</organism>
<dbReference type="InterPro" id="IPR050920">
    <property type="entry name" value="Nematode_rcpt-like_delta"/>
</dbReference>
<keyword evidence="4 6" id="KW-1133">Transmembrane helix</keyword>
<evidence type="ECO:0000256" key="4">
    <source>
        <dbReference type="ARBA" id="ARBA00022989"/>
    </source>
</evidence>
<evidence type="ECO:0000256" key="2">
    <source>
        <dbReference type="ARBA" id="ARBA00009166"/>
    </source>
</evidence>
<feature type="transmembrane region" description="Helical" evidence="6">
    <location>
        <begin position="99"/>
        <end position="126"/>
    </location>
</feature>
<sequence>MSPVLLDILFKFDYILCLLLGYPLNIILIILIIFKTPKEMETHSRILIQNCVLDIFLLTIQMLVQVFGITDNKENGIFILNDGILIYFMKEKFDPLFLYYMWIIWQFIYNLSTSGLCVQFIYRYLVLNRNMKINFRRYLYMFSIALLINIIYGLDNIFFIMPYFSGGVNQIAEFNKTLPFVQIKMDNMSILAGIPLVFIEIIPYFIIIICGSKMVKYVNLHTGFDQNMKRLLKQLTETLIILAVVPFVKHATILILLVFSSTYTSNNAANIIRLIIFVWFHFTPVFNPIVCILTNKPYRNAVFKSIRIFPQ</sequence>
<proteinExistence type="inferred from homology"/>
<dbReference type="Pfam" id="PF10317">
    <property type="entry name" value="7TM_GPCR_Srd"/>
    <property type="match status" value="1"/>
</dbReference>
<feature type="domain" description="G-protein coupled receptors family 1 profile" evidence="7">
    <location>
        <begin position="25"/>
        <end position="291"/>
    </location>
</feature>
<dbReference type="PROSITE" id="PS50262">
    <property type="entry name" value="G_PROTEIN_RECEP_F1_2"/>
    <property type="match status" value="1"/>
</dbReference>
<dbReference type="SUPFAM" id="SSF81321">
    <property type="entry name" value="Family A G protein-coupled receptor-like"/>
    <property type="match status" value="1"/>
</dbReference>
<reference evidence="8 9" key="1">
    <citation type="submission" date="2020-08" db="EMBL/GenBank/DDBJ databases">
        <authorList>
            <person name="Koutsovoulos G."/>
            <person name="Danchin GJ E."/>
        </authorList>
    </citation>
    <scope>NUCLEOTIDE SEQUENCE [LARGE SCALE GENOMIC DNA]</scope>
</reference>
<feature type="transmembrane region" description="Helical" evidence="6">
    <location>
        <begin position="46"/>
        <end position="68"/>
    </location>
</feature>